<dbReference type="GO" id="GO:0006260">
    <property type="term" value="P:DNA replication"/>
    <property type="evidence" value="ECO:0007669"/>
    <property type="project" value="TreeGrafter"/>
</dbReference>
<sequence length="267" mass="30563">MNLTEILKNPQVNKFVTENHLQDKKRLLKDNADVLADFVNQIKQPLFPDYYPELFLVNDTINIFYEKAASAVSENQLRIGQAKELAKVTFADFSVDEQRNQALLASISFFEDYSANQQFKKGIYLWGNFGVGKSYLMSALLNELAAKDIETAFVNVSALINRLNEIQMLEKQRLIRKIAHSRILVFDDLGAGDLTTWVRDNVIGAILDDRMNYQRPTFFTSNFDIKSLQEQYLSIARGVAEPIKAARIIERIKFLSEPIKMGGQSRR</sequence>
<evidence type="ECO:0000313" key="3">
    <source>
        <dbReference type="Proteomes" id="UP000181728"/>
    </source>
</evidence>
<dbReference type="RefSeq" id="WP_032818630.1">
    <property type="nucleotide sequence ID" value="NZ_MLLI01000073.1"/>
</dbReference>
<evidence type="ECO:0000313" key="2">
    <source>
        <dbReference type="EMBL" id="OIM21603.1"/>
    </source>
</evidence>
<dbReference type="GO" id="GO:0005524">
    <property type="term" value="F:ATP binding"/>
    <property type="evidence" value="ECO:0007669"/>
    <property type="project" value="InterPro"/>
</dbReference>
<reference evidence="2 3" key="1">
    <citation type="journal article" date="2016" name="BMC Genomics">
        <title>Consensus pan-genome assembly of the specialised wine bacterium Oenococcus oeni.</title>
        <authorList>
            <person name="Sternes P.R."/>
            <person name="Borneman A.R."/>
        </authorList>
    </citation>
    <scope>NUCLEOTIDE SEQUENCE [LARGE SCALE GENOMIC DNA]</scope>
    <source>
        <strain evidence="2 3">AWRIB661</strain>
    </source>
</reference>
<gene>
    <name evidence="2" type="ORF">ATX59_03220</name>
</gene>
<dbReference type="InterPro" id="IPR027417">
    <property type="entry name" value="P-loop_NTPase"/>
</dbReference>
<protein>
    <submittedName>
        <fullName evidence="2">AAA family ATPase</fullName>
    </submittedName>
</protein>
<organism evidence="2 3">
    <name type="scientific">Oenococcus oeni</name>
    <name type="common">Leuconostoc oenos</name>
    <dbReference type="NCBI Taxonomy" id="1247"/>
    <lineage>
        <taxon>Bacteria</taxon>
        <taxon>Bacillati</taxon>
        <taxon>Bacillota</taxon>
        <taxon>Bacilli</taxon>
        <taxon>Lactobacillales</taxon>
        <taxon>Lactobacillaceae</taxon>
        <taxon>Oenococcus</taxon>
    </lineage>
</organism>
<dbReference type="PANTHER" id="PTHR30050:SF8">
    <property type="entry name" value="PRIMOSOMAL PROTEIN DNAI"/>
    <property type="match status" value="1"/>
</dbReference>
<dbReference type="Gene3D" id="3.40.50.300">
    <property type="entry name" value="P-loop containing nucleotide triphosphate hydrolases"/>
    <property type="match status" value="1"/>
</dbReference>
<dbReference type="EMBL" id="MLOK01000029">
    <property type="protein sequence ID" value="OIM21603.1"/>
    <property type="molecule type" value="Genomic_DNA"/>
</dbReference>
<name>A0A6N4A846_OENOE</name>
<feature type="domain" description="IstB-like ATP-binding" evidence="1">
    <location>
        <begin position="75"/>
        <end position="265"/>
    </location>
</feature>
<accession>A0A6N4A846</accession>
<dbReference type="SUPFAM" id="SSF52540">
    <property type="entry name" value="P-loop containing nucleoside triphosphate hydrolases"/>
    <property type="match status" value="1"/>
</dbReference>
<proteinExistence type="predicted"/>
<dbReference type="AlphaFoldDB" id="A0A6N4A846"/>
<dbReference type="InterPro" id="IPR002611">
    <property type="entry name" value="IstB_ATP-bd"/>
</dbReference>
<dbReference type="Proteomes" id="UP000181728">
    <property type="component" value="Unassembled WGS sequence"/>
</dbReference>
<comment type="caution">
    <text evidence="2">The sequence shown here is derived from an EMBL/GenBank/DDBJ whole genome shotgun (WGS) entry which is preliminary data.</text>
</comment>
<dbReference type="Pfam" id="PF01695">
    <property type="entry name" value="IstB_IS21"/>
    <property type="match status" value="1"/>
</dbReference>
<dbReference type="PANTHER" id="PTHR30050">
    <property type="entry name" value="CHROMOSOMAL REPLICATION INITIATOR PROTEIN DNAA"/>
    <property type="match status" value="1"/>
</dbReference>
<evidence type="ECO:0000259" key="1">
    <source>
        <dbReference type="Pfam" id="PF01695"/>
    </source>
</evidence>